<dbReference type="PANTHER" id="PTHR23284:SF0">
    <property type="entry name" value="PROLACTIN REGULATORY ELEMENT-BINDING PROTEIN"/>
    <property type="match status" value="1"/>
</dbReference>
<evidence type="ECO:0000256" key="11">
    <source>
        <dbReference type="PROSITE-ProRule" id="PRU00221"/>
    </source>
</evidence>
<keyword evidence="2" id="KW-0813">Transport</keyword>
<dbReference type="EMBL" id="CAICTM010000293">
    <property type="protein sequence ID" value="CAB9507141.1"/>
    <property type="molecule type" value="Genomic_DNA"/>
</dbReference>
<feature type="repeat" description="WD" evidence="11">
    <location>
        <begin position="155"/>
        <end position="187"/>
    </location>
</feature>
<dbReference type="PROSITE" id="PS50082">
    <property type="entry name" value="WD_REPEATS_2"/>
    <property type="match status" value="1"/>
</dbReference>
<keyword evidence="3 11" id="KW-0853">WD repeat</keyword>
<reference evidence="12" key="1">
    <citation type="submission" date="2020-06" db="EMBL/GenBank/DDBJ databases">
        <authorList>
            <consortium name="Plant Systems Biology data submission"/>
        </authorList>
    </citation>
    <scope>NUCLEOTIDE SEQUENCE</scope>
    <source>
        <strain evidence="12">D6</strain>
    </source>
</reference>
<evidence type="ECO:0000256" key="5">
    <source>
        <dbReference type="ARBA" id="ARBA00022737"/>
    </source>
</evidence>
<dbReference type="GO" id="GO:0015031">
    <property type="term" value="P:protein transport"/>
    <property type="evidence" value="ECO:0007669"/>
    <property type="project" value="UniProtKB-KW"/>
</dbReference>
<keyword evidence="9" id="KW-1133">Transmembrane helix</keyword>
<dbReference type="SUPFAM" id="SSF50978">
    <property type="entry name" value="WD40 repeat-like"/>
    <property type="match status" value="1"/>
</dbReference>
<dbReference type="InterPro" id="IPR015943">
    <property type="entry name" value="WD40/YVTN_repeat-like_dom_sf"/>
</dbReference>
<dbReference type="GO" id="GO:0003400">
    <property type="term" value="P:regulation of COPII vesicle coating"/>
    <property type="evidence" value="ECO:0007669"/>
    <property type="project" value="TreeGrafter"/>
</dbReference>
<comment type="subcellular location">
    <subcellularLocation>
        <location evidence="1">Endoplasmic reticulum membrane</location>
        <topology evidence="1">Single-pass membrane protein</topology>
    </subcellularLocation>
</comment>
<dbReference type="Pfam" id="PF00400">
    <property type="entry name" value="WD40"/>
    <property type="match status" value="1"/>
</dbReference>
<dbReference type="InterPro" id="IPR036322">
    <property type="entry name" value="WD40_repeat_dom_sf"/>
</dbReference>
<dbReference type="Gene3D" id="2.130.10.10">
    <property type="entry name" value="YVTN repeat-like/Quinoprotein amine dehydrogenase"/>
    <property type="match status" value="1"/>
</dbReference>
<evidence type="ECO:0000256" key="1">
    <source>
        <dbReference type="ARBA" id="ARBA00004389"/>
    </source>
</evidence>
<dbReference type="PROSITE" id="PS50294">
    <property type="entry name" value="WD_REPEATS_REGION"/>
    <property type="match status" value="1"/>
</dbReference>
<dbReference type="GO" id="GO:0005085">
    <property type="term" value="F:guanyl-nucleotide exchange factor activity"/>
    <property type="evidence" value="ECO:0007669"/>
    <property type="project" value="InterPro"/>
</dbReference>
<protein>
    <submittedName>
        <fullName evidence="12">WD domain, G-beta repeat</fullName>
    </submittedName>
</protein>
<dbReference type="PANTHER" id="PTHR23284">
    <property type="entry name" value="PROLACTIN REGULATORY ELEMENT BINDING PROTEIN"/>
    <property type="match status" value="1"/>
</dbReference>
<evidence type="ECO:0000313" key="12">
    <source>
        <dbReference type="EMBL" id="CAB9507141.1"/>
    </source>
</evidence>
<evidence type="ECO:0000256" key="3">
    <source>
        <dbReference type="ARBA" id="ARBA00022574"/>
    </source>
</evidence>
<dbReference type="GO" id="GO:0006888">
    <property type="term" value="P:endoplasmic reticulum to Golgi vesicle-mediated transport"/>
    <property type="evidence" value="ECO:0007669"/>
    <property type="project" value="TreeGrafter"/>
</dbReference>
<proteinExistence type="predicted"/>
<name>A0A9N8DR89_9STRA</name>
<evidence type="ECO:0000256" key="9">
    <source>
        <dbReference type="ARBA" id="ARBA00022989"/>
    </source>
</evidence>
<dbReference type="AlphaFoldDB" id="A0A9N8DR89"/>
<dbReference type="SMART" id="SM00320">
    <property type="entry name" value="WD40"/>
    <property type="match status" value="4"/>
</dbReference>
<dbReference type="GO" id="GO:0005789">
    <property type="term" value="C:endoplasmic reticulum membrane"/>
    <property type="evidence" value="ECO:0007669"/>
    <property type="project" value="UniProtKB-SubCell"/>
</dbReference>
<dbReference type="OrthoDB" id="2013972at2759"/>
<keyword evidence="8" id="KW-0653">Protein transport</keyword>
<keyword evidence="7" id="KW-0931">ER-Golgi transport</keyword>
<evidence type="ECO:0000256" key="10">
    <source>
        <dbReference type="ARBA" id="ARBA00023136"/>
    </source>
</evidence>
<evidence type="ECO:0000256" key="8">
    <source>
        <dbReference type="ARBA" id="ARBA00022927"/>
    </source>
</evidence>
<keyword evidence="13" id="KW-1185">Reference proteome</keyword>
<keyword evidence="5" id="KW-0677">Repeat</keyword>
<evidence type="ECO:0000313" key="13">
    <source>
        <dbReference type="Proteomes" id="UP001153069"/>
    </source>
</evidence>
<keyword evidence="6" id="KW-0256">Endoplasmic reticulum</keyword>
<keyword evidence="4" id="KW-0812">Transmembrane</keyword>
<dbReference type="InterPro" id="IPR045260">
    <property type="entry name" value="Sec12-like"/>
</dbReference>
<sequence>MPIPLKPPSRTDPLNFPVFGMSWYGNAGNGLSLLAYCGGGGSARTGVNNAILVKEPDGNTKRIDTGDNVGVALKIVQNPVSGNIFLMVALGKTVERYNLPSCEKSGEIEVGGDGVNAINVNIMTNRLACGCENGEIKVYEISDERFDAESLLFVCQGHTNTICSVDFSCRGDRIVSSAKDGTARVWQGEDQIALLKCEVHGGSDEKKKKKPVPKGRKPPQILVRGCAFGELEGRVVFTVASTRRGSAFLGRWVETPEGWECERVEVSDVPISAMSISSDGFLLALGSVSGSIILWGVENWRPIKTFKEVHDLPVTCIAARPYDVPLMSDEDGLRFHAISASADSRLGHLSLQPPPPKPARPGSFGDWLKFFWNLGIKLFVLYLAIGNPLWQDTQERCSHTWARGIQLGKLEQVYECVLHEVLIAPESLPGVMVAPY</sequence>
<dbReference type="InterPro" id="IPR001680">
    <property type="entry name" value="WD40_rpt"/>
</dbReference>
<comment type="caution">
    <text evidence="12">The sequence shown here is derived from an EMBL/GenBank/DDBJ whole genome shotgun (WGS) entry which is preliminary data.</text>
</comment>
<accession>A0A9N8DR89</accession>
<gene>
    <name evidence="12" type="ORF">SEMRO_294_G110200.1</name>
</gene>
<keyword evidence="10" id="KW-0472">Membrane</keyword>
<evidence type="ECO:0000256" key="6">
    <source>
        <dbReference type="ARBA" id="ARBA00022824"/>
    </source>
</evidence>
<evidence type="ECO:0000256" key="4">
    <source>
        <dbReference type="ARBA" id="ARBA00022692"/>
    </source>
</evidence>
<organism evidence="12 13">
    <name type="scientific">Seminavis robusta</name>
    <dbReference type="NCBI Taxonomy" id="568900"/>
    <lineage>
        <taxon>Eukaryota</taxon>
        <taxon>Sar</taxon>
        <taxon>Stramenopiles</taxon>
        <taxon>Ochrophyta</taxon>
        <taxon>Bacillariophyta</taxon>
        <taxon>Bacillariophyceae</taxon>
        <taxon>Bacillariophycidae</taxon>
        <taxon>Naviculales</taxon>
        <taxon>Naviculaceae</taxon>
        <taxon>Seminavis</taxon>
    </lineage>
</organism>
<dbReference type="Proteomes" id="UP001153069">
    <property type="component" value="Unassembled WGS sequence"/>
</dbReference>
<evidence type="ECO:0000256" key="2">
    <source>
        <dbReference type="ARBA" id="ARBA00022448"/>
    </source>
</evidence>
<evidence type="ECO:0000256" key="7">
    <source>
        <dbReference type="ARBA" id="ARBA00022892"/>
    </source>
</evidence>